<protein>
    <recommendedName>
        <fullName evidence="9">Signal recognition particle receptor FtsY</fullName>
        <shortName evidence="9">SRP receptor</shortName>
        <ecNumber evidence="9">3.6.5.4</ecNumber>
    </recommendedName>
</protein>
<evidence type="ECO:0000313" key="11">
    <source>
        <dbReference type="EMBL" id="AIE85367.1"/>
    </source>
</evidence>
<keyword evidence="5 9" id="KW-0342">GTP-binding</keyword>
<dbReference type="EMBL" id="CP007139">
    <property type="protein sequence ID" value="AIE85367.1"/>
    <property type="molecule type" value="Genomic_DNA"/>
</dbReference>
<dbReference type="AlphaFoldDB" id="A0A068NPQ9"/>
<dbReference type="Proteomes" id="UP000027982">
    <property type="component" value="Chromosome"/>
</dbReference>
<evidence type="ECO:0000256" key="9">
    <source>
        <dbReference type="HAMAP-Rule" id="MF_00920"/>
    </source>
</evidence>
<dbReference type="KEGG" id="fgi:OP10G_1999"/>
<evidence type="ECO:0000256" key="7">
    <source>
        <dbReference type="ARBA" id="ARBA00023170"/>
    </source>
</evidence>
<dbReference type="SMART" id="SM00962">
    <property type="entry name" value="SRP54"/>
    <property type="match status" value="1"/>
</dbReference>
<dbReference type="SMART" id="SM00963">
    <property type="entry name" value="SRP54_N"/>
    <property type="match status" value="1"/>
</dbReference>
<dbReference type="InterPro" id="IPR004390">
    <property type="entry name" value="SR_rcpt_FtsY"/>
</dbReference>
<sequence>MFKRLMDRVDRMMGRGVIDEEFYEELEEAMLQADTNINVTTEILGELRRQVREEKITDPHEMKARLQKAIADRFRQQGPPGFEINENDITVWLFVGVNGVGKTTTIAKCANWLKRKGLKVMMAAGDTFRAAATEQLETWAERTGADLVKNLPGADPGAVIFDAINAAKARGADIVLCDTAGRQHSKENLMLELAKVQRVTEKALGRKADEVLLVLDANTGQNAIRQAEEFTKAAGVTGLVLTKLDGTARGGALIGVYDRFKIPIKLIGTGEKVGDLKDFKPDEFAAALFEM</sequence>
<evidence type="ECO:0000259" key="10">
    <source>
        <dbReference type="PROSITE" id="PS00300"/>
    </source>
</evidence>
<dbReference type="SUPFAM" id="SSF52540">
    <property type="entry name" value="P-loop containing nucleoside triphosphate hydrolases"/>
    <property type="match status" value="1"/>
</dbReference>
<comment type="similarity">
    <text evidence="9">Belongs to the GTP-binding SRP family. FtsY subfamily.</text>
</comment>
<feature type="binding site" evidence="9">
    <location>
        <begin position="178"/>
        <end position="182"/>
    </location>
    <ligand>
        <name>GTP</name>
        <dbReference type="ChEBI" id="CHEBI:37565"/>
    </ligand>
</feature>
<dbReference type="GO" id="GO:0005886">
    <property type="term" value="C:plasma membrane"/>
    <property type="evidence" value="ECO:0007669"/>
    <property type="project" value="UniProtKB-SubCell"/>
</dbReference>
<keyword evidence="6 9" id="KW-0472">Membrane</keyword>
<reference evidence="11 12" key="1">
    <citation type="journal article" date="2014" name="PLoS ONE">
        <title>The first complete genome sequence of the class fimbriimonadia in the phylum armatimonadetes.</title>
        <authorList>
            <person name="Hu Z.Y."/>
            <person name="Wang Y.Z."/>
            <person name="Im W.T."/>
            <person name="Wang S.Y."/>
            <person name="Zhao G.P."/>
            <person name="Zheng H.J."/>
            <person name="Quan Z.X."/>
        </authorList>
    </citation>
    <scope>NUCLEOTIDE SEQUENCE [LARGE SCALE GENOMIC DNA]</scope>
    <source>
        <strain evidence="11">Gsoil 348</strain>
    </source>
</reference>
<dbReference type="EC" id="3.6.5.4" evidence="9"/>
<evidence type="ECO:0000256" key="2">
    <source>
        <dbReference type="ARBA" id="ARBA00022490"/>
    </source>
</evidence>
<dbReference type="GO" id="GO:0003924">
    <property type="term" value="F:GTPase activity"/>
    <property type="evidence" value="ECO:0007669"/>
    <property type="project" value="UniProtKB-UniRule"/>
</dbReference>
<name>A0A068NPQ9_FIMGI</name>
<dbReference type="HAMAP" id="MF_00920">
    <property type="entry name" value="FtsY"/>
    <property type="match status" value="1"/>
</dbReference>
<comment type="catalytic activity">
    <reaction evidence="8 9">
        <text>GTP + H2O = GDP + phosphate + H(+)</text>
        <dbReference type="Rhea" id="RHEA:19669"/>
        <dbReference type="ChEBI" id="CHEBI:15377"/>
        <dbReference type="ChEBI" id="CHEBI:15378"/>
        <dbReference type="ChEBI" id="CHEBI:37565"/>
        <dbReference type="ChEBI" id="CHEBI:43474"/>
        <dbReference type="ChEBI" id="CHEBI:58189"/>
        <dbReference type="EC" id="3.6.5.4"/>
    </reaction>
</comment>
<gene>
    <name evidence="9" type="primary">ftsY</name>
    <name evidence="11" type="ORF">OP10G_1999</name>
</gene>
<evidence type="ECO:0000256" key="5">
    <source>
        <dbReference type="ARBA" id="ARBA00023134"/>
    </source>
</evidence>
<keyword evidence="1 9" id="KW-1003">Cell membrane</keyword>
<dbReference type="OrthoDB" id="9804720at2"/>
<evidence type="ECO:0000313" key="12">
    <source>
        <dbReference type="Proteomes" id="UP000027982"/>
    </source>
</evidence>
<dbReference type="SUPFAM" id="SSF47364">
    <property type="entry name" value="Domain of the SRP/SRP receptor G-proteins"/>
    <property type="match status" value="1"/>
</dbReference>
<proteinExistence type="inferred from homology"/>
<evidence type="ECO:0000256" key="6">
    <source>
        <dbReference type="ARBA" id="ARBA00023136"/>
    </source>
</evidence>
<dbReference type="InterPro" id="IPR027417">
    <property type="entry name" value="P-loop_NTPase"/>
</dbReference>
<dbReference type="InterPro" id="IPR013822">
    <property type="entry name" value="Signal_recog_particl_SRP54_hlx"/>
</dbReference>
<dbReference type="GO" id="GO:0005525">
    <property type="term" value="F:GTP binding"/>
    <property type="evidence" value="ECO:0007669"/>
    <property type="project" value="UniProtKB-UniRule"/>
</dbReference>
<dbReference type="eggNOG" id="COG0552">
    <property type="taxonomic scope" value="Bacteria"/>
</dbReference>
<dbReference type="PANTHER" id="PTHR43134:SF1">
    <property type="entry name" value="SIGNAL RECOGNITION PARTICLE RECEPTOR SUBUNIT ALPHA"/>
    <property type="match status" value="1"/>
</dbReference>
<dbReference type="NCBIfam" id="TIGR00064">
    <property type="entry name" value="ftsY"/>
    <property type="match status" value="1"/>
</dbReference>
<evidence type="ECO:0000256" key="1">
    <source>
        <dbReference type="ARBA" id="ARBA00022475"/>
    </source>
</evidence>
<dbReference type="InterPro" id="IPR003593">
    <property type="entry name" value="AAA+_ATPase"/>
</dbReference>
<dbReference type="GO" id="GO:0006614">
    <property type="term" value="P:SRP-dependent cotranslational protein targeting to membrane"/>
    <property type="evidence" value="ECO:0007669"/>
    <property type="project" value="InterPro"/>
</dbReference>
<dbReference type="HOGENOM" id="CLU_009301_3_4_0"/>
<comment type="subcellular location">
    <subcellularLocation>
        <location evidence="9">Cell membrane</location>
        <topology evidence="9">Peripheral membrane protein</topology>
        <orientation evidence="9">Cytoplasmic side</orientation>
    </subcellularLocation>
    <subcellularLocation>
        <location evidence="9">Cytoplasm</location>
    </subcellularLocation>
</comment>
<keyword evidence="12" id="KW-1185">Reference proteome</keyword>
<dbReference type="FunFam" id="3.40.50.300:FF:000053">
    <property type="entry name" value="Signal recognition particle receptor FtsY"/>
    <property type="match status" value="1"/>
</dbReference>
<dbReference type="InterPro" id="IPR000897">
    <property type="entry name" value="SRP54_GTPase_dom"/>
</dbReference>
<evidence type="ECO:0000256" key="4">
    <source>
        <dbReference type="ARBA" id="ARBA00022801"/>
    </source>
</evidence>
<dbReference type="SMART" id="SM00382">
    <property type="entry name" value="AAA"/>
    <property type="match status" value="1"/>
</dbReference>
<comment type="subunit">
    <text evidence="9">Part of the signal recognition particle protein translocation system, which is composed of SRP and FtsY.</text>
</comment>
<feature type="domain" description="SRP54-type proteins GTP-binding" evidence="10">
    <location>
        <begin position="263"/>
        <end position="276"/>
    </location>
</feature>
<dbReference type="GO" id="GO:0005737">
    <property type="term" value="C:cytoplasm"/>
    <property type="evidence" value="ECO:0007669"/>
    <property type="project" value="UniProtKB-SubCell"/>
</dbReference>
<dbReference type="GO" id="GO:0005047">
    <property type="term" value="F:signal recognition particle binding"/>
    <property type="evidence" value="ECO:0007669"/>
    <property type="project" value="TreeGrafter"/>
</dbReference>
<dbReference type="InterPro" id="IPR036225">
    <property type="entry name" value="SRP/SRP_N"/>
</dbReference>
<dbReference type="Pfam" id="PF00448">
    <property type="entry name" value="SRP54"/>
    <property type="match status" value="1"/>
</dbReference>
<feature type="binding site" evidence="9">
    <location>
        <begin position="96"/>
        <end position="103"/>
    </location>
    <ligand>
        <name>GTP</name>
        <dbReference type="ChEBI" id="CHEBI:37565"/>
    </ligand>
</feature>
<organism evidence="11 12">
    <name type="scientific">Fimbriimonas ginsengisoli Gsoil 348</name>
    <dbReference type="NCBI Taxonomy" id="661478"/>
    <lineage>
        <taxon>Bacteria</taxon>
        <taxon>Bacillati</taxon>
        <taxon>Armatimonadota</taxon>
        <taxon>Fimbriimonadia</taxon>
        <taxon>Fimbriimonadales</taxon>
        <taxon>Fimbriimonadaceae</taxon>
        <taxon>Fimbriimonas</taxon>
    </lineage>
</organism>
<dbReference type="Gene3D" id="3.40.50.300">
    <property type="entry name" value="P-loop containing nucleotide triphosphate hydrolases"/>
    <property type="match status" value="1"/>
</dbReference>
<dbReference type="Gene3D" id="1.20.120.140">
    <property type="entry name" value="Signal recognition particle SRP54, nucleotide-binding domain"/>
    <property type="match status" value="1"/>
</dbReference>
<keyword evidence="7 9" id="KW-0675">Receptor</keyword>
<dbReference type="Pfam" id="PF02881">
    <property type="entry name" value="SRP54_N"/>
    <property type="match status" value="1"/>
</dbReference>
<dbReference type="PANTHER" id="PTHR43134">
    <property type="entry name" value="SIGNAL RECOGNITION PARTICLE RECEPTOR SUBUNIT ALPHA"/>
    <property type="match status" value="1"/>
</dbReference>
<dbReference type="RefSeq" id="WP_025226058.1">
    <property type="nucleotide sequence ID" value="NZ_CP007139.1"/>
</dbReference>
<comment type="function">
    <text evidence="9">Involved in targeting and insertion of nascent membrane proteins into the cytoplasmic membrane. Acts as a receptor for the complex formed by the signal recognition particle (SRP) and the ribosome-nascent chain (RNC).</text>
</comment>
<feature type="binding site" evidence="9">
    <location>
        <begin position="242"/>
        <end position="245"/>
    </location>
    <ligand>
        <name>GTP</name>
        <dbReference type="ChEBI" id="CHEBI:37565"/>
    </ligand>
</feature>
<keyword evidence="2 9" id="KW-0963">Cytoplasm</keyword>
<dbReference type="PROSITE" id="PS00300">
    <property type="entry name" value="SRP54"/>
    <property type="match status" value="1"/>
</dbReference>
<dbReference type="STRING" id="661478.OP10G_1999"/>
<evidence type="ECO:0000256" key="8">
    <source>
        <dbReference type="ARBA" id="ARBA00048027"/>
    </source>
</evidence>
<keyword evidence="4 9" id="KW-0378">Hydrolase</keyword>
<dbReference type="CDD" id="cd17874">
    <property type="entry name" value="FtsY"/>
    <property type="match status" value="1"/>
</dbReference>
<accession>A0A068NPQ9</accession>
<keyword evidence="3 9" id="KW-0547">Nucleotide-binding</keyword>
<dbReference type="InterPro" id="IPR042101">
    <property type="entry name" value="SRP54_N_sf"/>
</dbReference>
<evidence type="ECO:0000256" key="3">
    <source>
        <dbReference type="ARBA" id="ARBA00022741"/>
    </source>
</evidence>